<evidence type="ECO:0000256" key="1">
    <source>
        <dbReference type="SAM" id="MobiDB-lite"/>
    </source>
</evidence>
<dbReference type="Pfam" id="PF24181">
    <property type="entry name" value="TPR_TTI1_C"/>
    <property type="match status" value="1"/>
</dbReference>
<dbReference type="PANTHER" id="PTHR18460">
    <property type="entry name" value="TEL2 INTERACTING PROTEIN 1 TTI1 FAMILY MEMBER"/>
    <property type="match status" value="1"/>
</dbReference>
<dbReference type="InterPro" id="IPR057567">
    <property type="entry name" value="TPR_TTI1_C"/>
</dbReference>
<dbReference type="InterPro" id="IPR049362">
    <property type="entry name" value="TTI1_rpt"/>
</dbReference>
<feature type="region of interest" description="Disordered" evidence="1">
    <location>
        <begin position="834"/>
        <end position="863"/>
    </location>
</feature>
<proteinExistence type="predicted"/>
<organism>
    <name type="scientific">Branchiostoma floridae</name>
    <name type="common">Florida lancelet</name>
    <name type="synonym">Amphioxus</name>
    <dbReference type="NCBI Taxonomy" id="7739"/>
    <lineage>
        <taxon>Eukaryota</taxon>
        <taxon>Metazoa</taxon>
        <taxon>Chordata</taxon>
        <taxon>Cephalochordata</taxon>
        <taxon>Leptocardii</taxon>
        <taxon>Amphioxiformes</taxon>
        <taxon>Branchiostomatidae</taxon>
        <taxon>Branchiostoma</taxon>
    </lineage>
</organism>
<dbReference type="InterPro" id="IPR052587">
    <property type="entry name" value="TELO2-interacting_protein_1"/>
</dbReference>
<feature type="compositionally biased region" description="Basic and acidic residues" evidence="1">
    <location>
        <begin position="838"/>
        <end position="863"/>
    </location>
</feature>
<accession>C3ZVN3</accession>
<dbReference type="InParanoid" id="C3ZVN3"/>
<dbReference type="Pfam" id="PF21547">
    <property type="entry name" value="TTI1"/>
    <property type="match status" value="1"/>
</dbReference>
<dbReference type="AlphaFoldDB" id="C3ZVN3"/>
<evidence type="ECO:0000313" key="4">
    <source>
        <dbReference type="EMBL" id="EEN43375.1"/>
    </source>
</evidence>
<dbReference type="InterPro" id="IPR016024">
    <property type="entry name" value="ARM-type_fold"/>
</dbReference>
<protein>
    <recommendedName>
        <fullName evidence="5">TELO2-interacting protein 1 homolog</fullName>
    </recommendedName>
</protein>
<dbReference type="PANTHER" id="PTHR18460:SF3">
    <property type="entry name" value="TELO2-INTERACTING PROTEIN 1 HOMOLOG"/>
    <property type="match status" value="1"/>
</dbReference>
<dbReference type="Pfam" id="PF24173">
    <property type="entry name" value="TPR_TTI1_N"/>
    <property type="match status" value="1"/>
</dbReference>
<reference evidence="4" key="1">
    <citation type="journal article" date="2008" name="Nature">
        <title>The amphioxus genome and the evolution of the chordate karyotype.</title>
        <authorList>
            <consortium name="US DOE Joint Genome Institute (JGI-PGF)"/>
            <person name="Putnam N.H."/>
            <person name="Butts T."/>
            <person name="Ferrier D.E.K."/>
            <person name="Furlong R.F."/>
            <person name="Hellsten U."/>
            <person name="Kawashima T."/>
            <person name="Robinson-Rechavi M."/>
            <person name="Shoguchi E."/>
            <person name="Terry A."/>
            <person name="Yu J.-K."/>
            <person name="Benito-Gutierrez E.L."/>
            <person name="Dubchak I."/>
            <person name="Garcia-Fernandez J."/>
            <person name="Gibson-Brown J.J."/>
            <person name="Grigoriev I.V."/>
            <person name="Horton A.C."/>
            <person name="de Jong P.J."/>
            <person name="Jurka J."/>
            <person name="Kapitonov V.V."/>
            <person name="Kohara Y."/>
            <person name="Kuroki Y."/>
            <person name="Lindquist E."/>
            <person name="Lucas S."/>
            <person name="Osoegawa K."/>
            <person name="Pennacchio L.A."/>
            <person name="Salamov A.A."/>
            <person name="Satou Y."/>
            <person name="Sauka-Spengler T."/>
            <person name="Schmutz J."/>
            <person name="Shin-I T."/>
            <person name="Toyoda A."/>
            <person name="Bronner-Fraser M."/>
            <person name="Fujiyama A."/>
            <person name="Holland L.Z."/>
            <person name="Holland P.W.H."/>
            <person name="Satoh N."/>
            <person name="Rokhsar D.S."/>
        </authorList>
    </citation>
    <scope>NUCLEOTIDE SEQUENCE [LARGE SCALE GENOMIC DNA]</scope>
    <source>
        <strain evidence="4">S238N-H82</strain>
        <tissue evidence="4">Testes</tissue>
    </source>
</reference>
<dbReference type="Pfam" id="PF24176">
    <property type="entry name" value="TPR_TTI1_2nd"/>
    <property type="match status" value="1"/>
</dbReference>
<feature type="region of interest" description="Disordered" evidence="1">
    <location>
        <begin position="783"/>
        <end position="803"/>
    </location>
</feature>
<evidence type="ECO:0000259" key="3">
    <source>
        <dbReference type="Pfam" id="PF24181"/>
    </source>
</evidence>
<dbReference type="eggNOG" id="KOG4524">
    <property type="taxonomic scope" value="Eukaryota"/>
</dbReference>
<sequence length="1098" mass="122454">MTESTKEAFRRLRPCCVQLTKQQTVQNVSELRKLLEETAEEDVQQLQEYALFPLRIVLKQKQRLHERLTQAVLECMTHVFQHTQVHHWDMLEDTFTQLCVLLSSPSNNGQVADLSEEVKLAVVTTLKSLLLAADSSLLVSLYSVKYLPLIGHAVSVLLALAEQEGARKLRLETMECLMVLAGCHSGESPCCEHLTPSLERQIADSFASFLPGITMTLCRVIMGDAKQGHAVTVCATEAWSSIVTMVMSDSSVGDSQSQQSMESCDVSERLRSLQVRRTEDWCNSTADKLKVLVQRITGAVTHPNWRVRLALVEFAHRLLSRCTKTLQCCTAPLLQLLVSQVGDDYPQVADRCTQVLHRYADEHLGSRPLVELLEENLHSLSTSLPRLMRAADDEKKLSTLTLTHGYLKLLGSRVATLLNSAAHLRRLSMALLQVLELDVTDVKIVGERTPGGGEHNTTSPVPLGSHPAGQYILSGRTKRFRHFRDARVYDLLRQICQLLGYYGDLTLLVDHFLDLYQQSVLHRKQAVLILNHILLGSTGAGNQTHDLHVPHGKQTLARLLLQLYSLLEEYVSPKNWHLPTSSQSEYIDISNTPPDWSSGMTSPLKNSSDWLIPMSSPRAHQISLKTLNSNILLICLQLEGIAVFSKVLGENFKLFLIQSLYPVLEKLGDESAVISETAHTTLVSMCESCGYSSIAQLIAENADYLVNDISLSLRHYSLHPRAPHVLRVILDNSDKDILLLVQDTIEEILLALDRHHEERSVSFVRVLQSLVTAINRWFPSNKGQGWSTESSLNEEANQGPSRTTWAVEGTQSIRDFLVEYHQTKKVADGLLGDDDITDVGHDGKESAEDAGKEEAMEEPDRKPEVPVHVKNVLEVLSRCRHLMSSGDPRLRLQVLDVTCEGLTALRDNPDQLLPQVHQLWQPFTHRLEDTEPLVILKAFGTLCMMGRVCGDFIRKRVVKEVWPKVTTFLTNQAKISMKTGPAYTHTVAHRLQAAILEGLGPLCLQLGVGETEGDMIACACVPYLSARQPTKLQEGACGVFDALVQLEPDAVWLALCDVYCPVLPQPPHPCFSHVKVSGSTSEKSEYANNVTHLLEKLR</sequence>
<dbReference type="InterPro" id="IPR011989">
    <property type="entry name" value="ARM-like"/>
</dbReference>
<feature type="domain" description="TTI1 C-terminal TPR" evidence="3">
    <location>
        <begin position="766"/>
        <end position="1052"/>
    </location>
</feature>
<feature type="domain" description="TTI1 N-terminal TPR" evidence="2">
    <location>
        <begin position="9"/>
        <end position="344"/>
    </location>
</feature>
<evidence type="ECO:0008006" key="5">
    <source>
        <dbReference type="Google" id="ProtNLM"/>
    </source>
</evidence>
<dbReference type="InterPro" id="IPR057566">
    <property type="entry name" value="TPR_TTI1_N"/>
</dbReference>
<name>C3ZVN3_BRAFL</name>
<gene>
    <name evidence="4" type="ORF">BRAFLDRAFT_231367</name>
</gene>
<evidence type="ECO:0000259" key="2">
    <source>
        <dbReference type="Pfam" id="PF24173"/>
    </source>
</evidence>
<dbReference type="EMBL" id="GG666691">
    <property type="protein sequence ID" value="EEN43375.1"/>
    <property type="molecule type" value="Genomic_DNA"/>
</dbReference>
<dbReference type="Gene3D" id="1.25.10.10">
    <property type="entry name" value="Leucine-rich Repeat Variant"/>
    <property type="match status" value="2"/>
</dbReference>
<dbReference type="STRING" id="7739.C3ZVN3"/>
<dbReference type="SUPFAM" id="SSF48371">
    <property type="entry name" value="ARM repeat"/>
    <property type="match status" value="1"/>
</dbReference>